<dbReference type="EC" id="3.4.16.4" evidence="3"/>
<dbReference type="PANTHER" id="PTHR30023">
    <property type="entry name" value="D-ALANYL-D-ALANINE CARBOXYPEPTIDASE"/>
    <property type="match status" value="1"/>
</dbReference>
<dbReference type="PRINTS" id="PR00922">
    <property type="entry name" value="DADACBPTASE3"/>
</dbReference>
<dbReference type="GO" id="GO:0009002">
    <property type="term" value="F:serine-type D-Ala-D-Ala carboxypeptidase activity"/>
    <property type="evidence" value="ECO:0007669"/>
    <property type="project" value="UniProtKB-EC"/>
</dbReference>
<dbReference type="SUPFAM" id="SSF56601">
    <property type="entry name" value="beta-lactamase/transpeptidase-like"/>
    <property type="match status" value="1"/>
</dbReference>
<gene>
    <name evidence="3" type="primary">dacC</name>
    <name evidence="3" type="ORF">PCLFYP37_02167</name>
</gene>
<dbReference type="InterPro" id="IPR012338">
    <property type="entry name" value="Beta-lactam/transpept-like"/>
</dbReference>
<dbReference type="Gene3D" id="3.50.80.20">
    <property type="entry name" value="D-Ala-D-Ala carboxypeptidase C, peptidase S13"/>
    <property type="match status" value="1"/>
</dbReference>
<keyword evidence="2 3" id="KW-0378">Hydrolase</keyword>
<proteinExistence type="inferred from homology"/>
<comment type="similarity">
    <text evidence="1">Belongs to the peptidase S13 family.</text>
</comment>
<keyword evidence="3" id="KW-0121">Carboxypeptidase</keyword>
<dbReference type="RefSeq" id="WP_412442626.1">
    <property type="nucleotide sequence ID" value="NZ_CACRUT010000015.1"/>
</dbReference>
<keyword evidence="3" id="KW-0645">Protease</keyword>
<dbReference type="AlphaFoldDB" id="A0A6N3D2C0"/>
<dbReference type="Gene3D" id="3.40.710.10">
    <property type="entry name" value="DD-peptidase/beta-lactamase superfamily"/>
    <property type="match status" value="1"/>
</dbReference>
<evidence type="ECO:0000256" key="2">
    <source>
        <dbReference type="ARBA" id="ARBA00022801"/>
    </source>
</evidence>
<protein>
    <submittedName>
        <fullName evidence="3">D-alanyl-D-alanine carboxypeptidase DacC</fullName>
        <ecNumber evidence="3">3.4.16.4</ecNumber>
    </submittedName>
</protein>
<dbReference type="PANTHER" id="PTHR30023:SF0">
    <property type="entry name" value="PENICILLIN-SENSITIVE CARBOXYPEPTIDASE A"/>
    <property type="match status" value="1"/>
</dbReference>
<sequence>MNMRLFRVLFGFFWFVGGVGNPLFSSERISCEPLEEEASWSVCLQDGLDSLLQDELLLTSQLGLCVYDLTDDTLLYAYQAKQRMRPASTEKLVTAVTALSELGSDYRLATRLFYTGEIRGRVLYGDLYVVGGFDPCFGKEDLLSFGKALKESDVDSITGRLYADVSMKDTLQWGWGWCWDDDMPVLTPLLYGKKNIFIRAFSEVLHGLGIRHVFGGQARCPQNGVLLAGRTRQLADVLHPMMKESDNLCAEALFYQLAARTGKPYASRKEAMYYIERLIGRLGYDPGKYIVADGSGVSLYNYLTPELEIAFLRYAYRDEAVFSPLYISLPIAGVDGTLKKRMRKGKAYGNVRAKTGTLEGVSTLAGYARSGNNHLLAFCIMNQGVERVAAAQDFQDKVCEWLCR</sequence>
<dbReference type="GO" id="GO:0000270">
    <property type="term" value="P:peptidoglycan metabolic process"/>
    <property type="evidence" value="ECO:0007669"/>
    <property type="project" value="TreeGrafter"/>
</dbReference>
<dbReference type="Pfam" id="PF02113">
    <property type="entry name" value="Peptidase_S13"/>
    <property type="match status" value="2"/>
</dbReference>
<organism evidence="3">
    <name type="scientific">Paraprevotella clara</name>
    <dbReference type="NCBI Taxonomy" id="454154"/>
    <lineage>
        <taxon>Bacteria</taxon>
        <taxon>Pseudomonadati</taxon>
        <taxon>Bacteroidota</taxon>
        <taxon>Bacteroidia</taxon>
        <taxon>Bacteroidales</taxon>
        <taxon>Prevotellaceae</taxon>
        <taxon>Paraprevotella</taxon>
    </lineage>
</organism>
<dbReference type="EMBL" id="CACRUT010000015">
    <property type="protein sequence ID" value="VYU19837.1"/>
    <property type="molecule type" value="Genomic_DNA"/>
</dbReference>
<evidence type="ECO:0000313" key="3">
    <source>
        <dbReference type="EMBL" id="VYU19837.1"/>
    </source>
</evidence>
<accession>A0A6N3D2C0</accession>
<dbReference type="InterPro" id="IPR000667">
    <property type="entry name" value="Peptidase_S13"/>
</dbReference>
<name>A0A6N3D2C0_9BACT</name>
<evidence type="ECO:0000256" key="1">
    <source>
        <dbReference type="ARBA" id="ARBA00006096"/>
    </source>
</evidence>
<dbReference type="GO" id="GO:0006508">
    <property type="term" value="P:proteolysis"/>
    <property type="evidence" value="ECO:0007669"/>
    <property type="project" value="InterPro"/>
</dbReference>
<reference evidence="3" key="1">
    <citation type="submission" date="2019-11" db="EMBL/GenBank/DDBJ databases">
        <authorList>
            <person name="Feng L."/>
        </authorList>
    </citation>
    <scope>NUCLEOTIDE SEQUENCE</scope>
    <source>
        <strain evidence="3">PclaraLFYP37</strain>
    </source>
</reference>